<proteinExistence type="predicted"/>
<sequence length="91" mass="9414">MGVRGWAGSAGGGWAPGANRSRTAPQWENEARASVRVVAPTVTAAAYVPLPFPSRATLSFSIASLRVVVAVNRWPCSTSATAGSAASLRMR</sequence>
<reference evidence="2" key="1">
    <citation type="submission" date="2021-04" db="EMBL/GenBank/DDBJ databases">
        <title>Genomic sequence of Actinosynnema pretiosum subsp. pretiosum ATCC 31280 (C-14919).</title>
        <authorList>
            <person name="Bai L."/>
            <person name="Wang X."/>
            <person name="Xiao Y."/>
        </authorList>
    </citation>
    <scope>NUCLEOTIDE SEQUENCE</scope>
    <source>
        <strain evidence="2">ATCC 31280</strain>
    </source>
</reference>
<feature type="region of interest" description="Disordered" evidence="1">
    <location>
        <begin position="1"/>
        <end position="30"/>
    </location>
</feature>
<dbReference type="AlphaFoldDB" id="A0AA45R6F0"/>
<dbReference type="EMBL" id="CP073249">
    <property type="protein sequence ID" value="QUF06633.1"/>
    <property type="molecule type" value="Genomic_DNA"/>
</dbReference>
<gene>
    <name evidence="2" type="ORF">KCV87_11585</name>
</gene>
<dbReference type="Proteomes" id="UP000677152">
    <property type="component" value="Chromosome"/>
</dbReference>
<evidence type="ECO:0000313" key="2">
    <source>
        <dbReference type="EMBL" id="QUF06633.1"/>
    </source>
</evidence>
<name>A0AA45R6F0_9PSEU</name>
<accession>A0AA45R6F0</accession>
<evidence type="ECO:0000256" key="1">
    <source>
        <dbReference type="SAM" id="MobiDB-lite"/>
    </source>
</evidence>
<evidence type="ECO:0000313" key="3">
    <source>
        <dbReference type="Proteomes" id="UP000677152"/>
    </source>
</evidence>
<organism evidence="2 3">
    <name type="scientific">Actinosynnema pretiosum subsp. pretiosum</name>
    <dbReference type="NCBI Taxonomy" id="103721"/>
    <lineage>
        <taxon>Bacteria</taxon>
        <taxon>Bacillati</taxon>
        <taxon>Actinomycetota</taxon>
        <taxon>Actinomycetes</taxon>
        <taxon>Pseudonocardiales</taxon>
        <taxon>Pseudonocardiaceae</taxon>
        <taxon>Actinosynnema</taxon>
    </lineage>
</organism>
<protein>
    <submittedName>
        <fullName evidence="2">Uncharacterized protein</fullName>
    </submittedName>
</protein>